<proteinExistence type="predicted"/>
<gene>
    <name evidence="1" type="ORF">VHP8226_03510</name>
</gene>
<sequence>MELSNDKVWFPDEWETHANDLLKERYSSANYIPIPDHDKGDGGIEGFSLDGHAYQMYCPEEVENVSKLYEKQRNKMTRDIGKFITNTDKMSGFFGDLKIKRWILVVPSHKTKDLVAHATKKTLEVKAANLDYVDNNDFRVLIWDRSEFKKEETMLLQAGYATLKLNISDIEEHHVASFIEDTSTEFMSNLTTKLSKLNSNPSVVANGKGLLTRKAIMSQNMLTELKEDYPEFHKAITSTKDKRAEEIFIEALDSSPESQSIAYQKNVLREKLENSAKLHEDNLDTIALGTVADWLMNCTLDFH</sequence>
<protein>
    <submittedName>
        <fullName evidence="1">Uncharacterized protein</fullName>
    </submittedName>
</protein>
<dbReference type="Proteomes" id="UP000838160">
    <property type="component" value="Unassembled WGS sequence"/>
</dbReference>
<evidence type="ECO:0000313" key="2">
    <source>
        <dbReference type="Proteomes" id="UP000838160"/>
    </source>
</evidence>
<evidence type="ECO:0000313" key="1">
    <source>
        <dbReference type="EMBL" id="CAH0529754.1"/>
    </source>
</evidence>
<organism evidence="1 2">
    <name type="scientific">Vibrio hippocampi</name>
    <dbReference type="NCBI Taxonomy" id="654686"/>
    <lineage>
        <taxon>Bacteria</taxon>
        <taxon>Pseudomonadati</taxon>
        <taxon>Pseudomonadota</taxon>
        <taxon>Gammaproteobacteria</taxon>
        <taxon>Vibrionales</taxon>
        <taxon>Vibrionaceae</taxon>
        <taxon>Vibrio</taxon>
    </lineage>
</organism>
<comment type="caution">
    <text evidence="1">The sequence shown here is derived from an EMBL/GenBank/DDBJ whole genome shotgun (WGS) entry which is preliminary data.</text>
</comment>
<name>A0ABN8DK97_9VIBR</name>
<reference evidence="1" key="1">
    <citation type="submission" date="2021-12" db="EMBL/GenBank/DDBJ databases">
        <authorList>
            <person name="Rodrigo-Torres L."/>
            <person name="Arahal R. D."/>
            <person name="Lucena T."/>
        </authorList>
    </citation>
    <scope>NUCLEOTIDE SEQUENCE</scope>
    <source>
        <strain evidence="1">CECT 8226</strain>
    </source>
</reference>
<keyword evidence="2" id="KW-1185">Reference proteome</keyword>
<dbReference type="RefSeq" id="WP_176289535.1">
    <property type="nucleotide sequence ID" value="NZ_CAKLCM010000003.1"/>
</dbReference>
<dbReference type="EMBL" id="CAKLCM010000003">
    <property type="protein sequence ID" value="CAH0529754.1"/>
    <property type="molecule type" value="Genomic_DNA"/>
</dbReference>
<accession>A0ABN8DK97</accession>